<dbReference type="GO" id="GO:0005737">
    <property type="term" value="C:cytoplasm"/>
    <property type="evidence" value="ECO:0007669"/>
    <property type="project" value="TreeGrafter"/>
</dbReference>
<dbReference type="SUPFAM" id="SSF51735">
    <property type="entry name" value="NAD(P)-binding Rossmann-fold domains"/>
    <property type="match status" value="1"/>
</dbReference>
<comment type="caution">
    <text evidence="1">The sequence shown here is derived from an EMBL/GenBank/DDBJ whole genome shotgun (WGS) entry which is preliminary data.</text>
</comment>
<reference evidence="1 2" key="1">
    <citation type="submission" date="2018-01" db="EMBL/GenBank/DDBJ databases">
        <title>Co-occurrence of chitin degradation, pigmentation and bioactivity in marine Pseudoalteromonas.</title>
        <authorList>
            <person name="Paulsen S."/>
            <person name="Gram L."/>
            <person name="Machado H."/>
        </authorList>
    </citation>
    <scope>NUCLEOTIDE SEQUENCE [LARGE SCALE GENOMIC DNA]</scope>
    <source>
        <strain evidence="1 2">S1946</strain>
    </source>
</reference>
<evidence type="ECO:0000313" key="2">
    <source>
        <dbReference type="Proteomes" id="UP000292345"/>
    </source>
</evidence>
<dbReference type="AlphaFoldDB" id="A0A4Q7E4L0"/>
<dbReference type="PANTHER" id="PTHR13812:SF19">
    <property type="entry name" value="KETIMINE REDUCTASE MU-CRYSTALLIN"/>
    <property type="match status" value="1"/>
</dbReference>
<dbReference type="PIRSF" id="PIRSF001439">
    <property type="entry name" value="CryM"/>
    <property type="match status" value="1"/>
</dbReference>
<name>A0A4Q7E4L0_9GAMM</name>
<dbReference type="Proteomes" id="UP000292345">
    <property type="component" value="Unassembled WGS sequence"/>
</dbReference>
<accession>A0A4Q7E4L0</accession>
<sequence length="346" mass="37798">MDKTKYDATQPATMKILGADLINRYLSGNFAALEQVIISTYQQHHSGGTINPDSYFLQYPQKPNRRIIALPAHVAGETNLSGIKWIASYPDNINVGLQRASASLILNDGDTGYPIAFMESSIISATRTVVSAAAGLHFLKGSREAGKVAIIGNGFIAKKMVESLVKLDWQVDQFLLFDLNPEYANSLRAYIDSLDANLKVSVMDTLEQAVCSSDVLITTTTAGKPYITDLSWLAHNPIVINLSLRDFSAEIILASNNVFDDVEHCLKANTSPHLAYMQSGNKEFVTGHFGHLIDGSIELDNNKPTIFSPFGLGVLDIALGNYVLQASNGDPEVTIVDNFFGDHSRW</sequence>
<dbReference type="InterPro" id="IPR036291">
    <property type="entry name" value="NAD(P)-bd_dom_sf"/>
</dbReference>
<dbReference type="EMBL" id="PPUZ01000048">
    <property type="protein sequence ID" value="RZM76723.1"/>
    <property type="molecule type" value="Genomic_DNA"/>
</dbReference>
<evidence type="ECO:0000313" key="1">
    <source>
        <dbReference type="EMBL" id="RZM76723.1"/>
    </source>
</evidence>
<dbReference type="InterPro" id="IPR023401">
    <property type="entry name" value="ODC_N"/>
</dbReference>
<dbReference type="NCBIfam" id="TIGR03944">
    <property type="entry name" value="dehyd_SbnB_fam"/>
    <property type="match status" value="1"/>
</dbReference>
<protein>
    <submittedName>
        <fullName evidence="1">2,3-diaminopropionate biosynthesis protein SbnB</fullName>
    </submittedName>
</protein>
<gene>
    <name evidence="1" type="ORF">C3B51_17500</name>
</gene>
<dbReference type="Gene3D" id="3.40.50.720">
    <property type="entry name" value="NAD(P)-binding Rossmann-like Domain"/>
    <property type="match status" value="1"/>
</dbReference>
<proteinExistence type="predicted"/>
<dbReference type="PANTHER" id="PTHR13812">
    <property type="entry name" value="KETIMINE REDUCTASE MU-CRYSTALLIN"/>
    <property type="match status" value="1"/>
</dbReference>
<dbReference type="InterPro" id="IPR023866">
    <property type="entry name" value="SbnB"/>
</dbReference>
<dbReference type="GO" id="GO:0019290">
    <property type="term" value="P:siderophore biosynthetic process"/>
    <property type="evidence" value="ECO:0007669"/>
    <property type="project" value="InterPro"/>
</dbReference>
<organism evidence="1 2">
    <name type="scientific">Pseudoalteromonas rubra</name>
    <dbReference type="NCBI Taxonomy" id="43658"/>
    <lineage>
        <taxon>Bacteria</taxon>
        <taxon>Pseudomonadati</taxon>
        <taxon>Pseudomonadota</taxon>
        <taxon>Gammaproteobacteria</taxon>
        <taxon>Alteromonadales</taxon>
        <taxon>Pseudoalteromonadaceae</taxon>
        <taxon>Pseudoalteromonas</taxon>
    </lineage>
</organism>
<dbReference type="Gene3D" id="3.30.1780.10">
    <property type="entry name" value="ornithine cyclodeaminase, domain 1"/>
    <property type="match status" value="1"/>
</dbReference>
<dbReference type="GO" id="GO:0016639">
    <property type="term" value="F:oxidoreductase activity, acting on the CH-NH2 group of donors, NAD or NADP as acceptor"/>
    <property type="evidence" value="ECO:0007669"/>
    <property type="project" value="InterPro"/>
</dbReference>
<dbReference type="InterPro" id="IPR003462">
    <property type="entry name" value="ODC_Mu_crystall"/>
</dbReference>
<dbReference type="Pfam" id="PF02423">
    <property type="entry name" value="OCD_Mu_crystall"/>
    <property type="match status" value="1"/>
</dbReference>
<dbReference type="RefSeq" id="WP_130245888.1">
    <property type="nucleotide sequence ID" value="NZ_PPUZ01000048.1"/>
</dbReference>